<dbReference type="Gene3D" id="3.10.590.10">
    <property type="entry name" value="ph1033 like domains"/>
    <property type="match status" value="1"/>
</dbReference>
<feature type="region of interest" description="Disordered" evidence="1">
    <location>
        <begin position="221"/>
        <end position="330"/>
    </location>
</feature>
<dbReference type="PANTHER" id="PTHR12357">
    <property type="entry name" value="YTH YT521-B HOMOLOGY DOMAIN-CONTAINING"/>
    <property type="match status" value="1"/>
</dbReference>
<evidence type="ECO:0000313" key="4">
    <source>
        <dbReference type="Proteomes" id="UP001329825"/>
    </source>
</evidence>
<feature type="compositionally biased region" description="Pro residues" evidence="1">
    <location>
        <begin position="771"/>
        <end position="789"/>
    </location>
</feature>
<feature type="compositionally biased region" description="Low complexity" evidence="1">
    <location>
        <begin position="55"/>
        <end position="67"/>
    </location>
</feature>
<dbReference type="PANTHER" id="PTHR12357:SF89">
    <property type="entry name" value="YTH DOMAIN-CONTAINING FAMILY PROTEIN"/>
    <property type="match status" value="1"/>
</dbReference>
<feature type="compositionally biased region" description="Low complexity" evidence="1">
    <location>
        <begin position="740"/>
        <end position="770"/>
    </location>
</feature>
<feature type="compositionally biased region" description="Pro residues" evidence="1">
    <location>
        <begin position="268"/>
        <end position="277"/>
    </location>
</feature>
<feature type="compositionally biased region" description="Polar residues" evidence="1">
    <location>
        <begin position="16"/>
        <end position="30"/>
    </location>
</feature>
<feature type="region of interest" description="Disordered" evidence="1">
    <location>
        <begin position="737"/>
        <end position="789"/>
    </location>
</feature>
<protein>
    <recommendedName>
        <fullName evidence="2">YTH domain-containing protein</fullName>
    </recommendedName>
</protein>
<feature type="domain" description="YTH" evidence="2">
    <location>
        <begin position="577"/>
        <end position="712"/>
    </location>
</feature>
<dbReference type="InterPro" id="IPR045168">
    <property type="entry name" value="YTH_prot"/>
</dbReference>
<dbReference type="InterPro" id="IPR007275">
    <property type="entry name" value="YTH_domain"/>
</dbReference>
<feature type="compositionally biased region" description="Polar residues" evidence="1">
    <location>
        <begin position="119"/>
        <end position="144"/>
    </location>
</feature>
<dbReference type="Pfam" id="PF04146">
    <property type="entry name" value="YTH"/>
    <property type="match status" value="1"/>
</dbReference>
<evidence type="ECO:0000259" key="2">
    <source>
        <dbReference type="PROSITE" id="PS50882"/>
    </source>
</evidence>
<evidence type="ECO:0000313" key="3">
    <source>
        <dbReference type="EMBL" id="WRT68469.1"/>
    </source>
</evidence>
<sequence length="789" mass="86454">MASAPVAPIRQPRGPSANSFGSSTPAQHSNGPPAPDSESLLRRHNTVSSTRHQPSSSISTNPAASSAFHGSRLRSGAGRFRSGSLSSGAPEGGLIRKSSGREVRTQDVLGEVEEGPSGMETSNWGKGLSRQSSLPSRRVTSIQNAPEVPKVSTNMGPPPRPPRRISVAAHDHEPPAQSPPAHAPSHSLSSLAMFNRVSLPPLQPDEENVNVGANVSRTQSLRAQAKHTDNGALGRSTSLKGSGEHNQTSRHAIHALSPPSQTNTPRNPFTPPTPPPVSSTAALPPFQLPLPDNQNLQPDNNPGADLKRHQSLTQGYGSSSRVRDRLERSPAVLNLEQREEIKKRMTLTQANGGEHPPISPIVPSVWSPGIPNGQDDGWNRAASQQLQDAFDAMNLGRKMMGVESTGFNGDRRLMLETDVLRHPQPATAGPSLPVLAHSTEEPSWVTSLVGGDHTPHIAPRSAGPGSAPWQDRDIMYRQQAYTPQPYQQYPRGGWQDQNQLMQQASYLQQQHLINMKGMQPFQQPPYLGAPFSPAYPSPPNTAMIQTPHMSNQDRDVIELARQKGLNPATYNCRPVNARFFVIKSYTEEDVQKSLKHEIWSSTVLGNKRLDNAFRESNESGPIYLFFSVNGSRHFCGVAQMLTAVDETQSSTVWAQDKWKGIFKVKWIFVRDVPSQALRHIRLTNTPENKPITNSRDTQELPYEAGCEVLQIFLEHQSKSKTSLLQDFAYYERLSANRTLQGQPPGSNPNGPNQYMPSPMMTQQPMPSMPMVMPPHPAVPPVPPIPSRFR</sequence>
<feature type="compositionally biased region" description="Low complexity" evidence="1">
    <location>
        <begin position="278"/>
        <end position="302"/>
    </location>
</feature>
<reference evidence="3 4" key="1">
    <citation type="submission" date="2024-01" db="EMBL/GenBank/DDBJ databases">
        <title>Comparative genomics of Cryptococcus and Kwoniella reveals pathogenesis evolution and contrasting modes of karyotype evolution via chromosome fusion or intercentromeric recombination.</title>
        <authorList>
            <person name="Coelho M.A."/>
            <person name="David-Palma M."/>
            <person name="Shea T."/>
            <person name="Bowers K."/>
            <person name="McGinley-Smith S."/>
            <person name="Mohammad A.W."/>
            <person name="Gnirke A."/>
            <person name="Yurkov A.M."/>
            <person name="Nowrousian M."/>
            <person name="Sun S."/>
            <person name="Cuomo C.A."/>
            <person name="Heitman J."/>
        </authorList>
    </citation>
    <scope>NUCLEOTIDE SEQUENCE [LARGE SCALE GENOMIC DNA]</scope>
    <source>
        <strain evidence="3">CBS 11374</strain>
    </source>
</reference>
<dbReference type="EMBL" id="CP141887">
    <property type="protein sequence ID" value="WRT68469.1"/>
    <property type="molecule type" value="Genomic_DNA"/>
</dbReference>
<accession>A0ABZ1D364</accession>
<dbReference type="RefSeq" id="XP_062793209.1">
    <property type="nucleotide sequence ID" value="XM_062937158.1"/>
</dbReference>
<dbReference type="PROSITE" id="PS50882">
    <property type="entry name" value="YTH"/>
    <property type="match status" value="1"/>
</dbReference>
<dbReference type="Proteomes" id="UP001329825">
    <property type="component" value="Chromosome 7"/>
</dbReference>
<name>A0ABZ1D364_9TREE</name>
<organism evidence="3 4">
    <name type="scientific">Kwoniella shivajii</name>
    <dbReference type="NCBI Taxonomy" id="564305"/>
    <lineage>
        <taxon>Eukaryota</taxon>
        <taxon>Fungi</taxon>
        <taxon>Dikarya</taxon>
        <taxon>Basidiomycota</taxon>
        <taxon>Agaricomycotina</taxon>
        <taxon>Tremellomycetes</taxon>
        <taxon>Tremellales</taxon>
        <taxon>Cryptococcaceae</taxon>
        <taxon>Kwoniella</taxon>
    </lineage>
</organism>
<evidence type="ECO:0000256" key="1">
    <source>
        <dbReference type="SAM" id="MobiDB-lite"/>
    </source>
</evidence>
<proteinExistence type="predicted"/>
<gene>
    <name evidence="3" type="ORF">IL334_005445</name>
</gene>
<feature type="compositionally biased region" description="Polar residues" evidence="1">
    <location>
        <begin position="235"/>
        <end position="250"/>
    </location>
</feature>
<dbReference type="CDD" id="cd21134">
    <property type="entry name" value="YTH"/>
    <property type="match status" value="1"/>
</dbReference>
<keyword evidence="4" id="KW-1185">Reference proteome</keyword>
<feature type="region of interest" description="Disordered" evidence="1">
    <location>
        <begin position="1"/>
        <end position="189"/>
    </location>
</feature>
<dbReference type="GeneID" id="87957576"/>
<feature type="compositionally biased region" description="Polar residues" evidence="1">
    <location>
        <begin position="311"/>
        <end position="320"/>
    </location>
</feature>